<evidence type="ECO:0000313" key="14">
    <source>
        <dbReference type="EMBL" id="TQL33462.1"/>
    </source>
</evidence>
<comment type="catalytic activity">
    <reaction evidence="10 11">
        <text>L-glutamine + H2O = L-glutamate + NH4(+)</text>
        <dbReference type="Rhea" id="RHEA:15889"/>
        <dbReference type="ChEBI" id="CHEBI:15377"/>
        <dbReference type="ChEBI" id="CHEBI:28938"/>
        <dbReference type="ChEBI" id="CHEBI:29985"/>
        <dbReference type="ChEBI" id="CHEBI:58359"/>
        <dbReference type="EC" id="3.5.1.2"/>
    </reaction>
</comment>
<dbReference type="Pfam" id="PF00117">
    <property type="entry name" value="GATase"/>
    <property type="match status" value="1"/>
</dbReference>
<dbReference type="EC" id="4.3.2.10" evidence="11"/>
<evidence type="ECO:0000256" key="5">
    <source>
        <dbReference type="ARBA" id="ARBA00022962"/>
    </source>
</evidence>
<evidence type="ECO:0000256" key="10">
    <source>
        <dbReference type="ARBA" id="ARBA00049534"/>
    </source>
</evidence>
<dbReference type="NCBIfam" id="TIGR01855">
    <property type="entry name" value="IMP_synth_hisH"/>
    <property type="match status" value="1"/>
</dbReference>
<keyword evidence="4 11" id="KW-0378">Hydrolase</keyword>
<keyword evidence="15" id="KW-1185">Reference proteome</keyword>
<keyword evidence="5 11" id="KW-0315">Glutamine amidotransferase</keyword>
<dbReference type="InterPro" id="IPR017926">
    <property type="entry name" value="GATASE"/>
</dbReference>
<protein>
    <recommendedName>
        <fullName evidence="11">Imidazole glycerol phosphate synthase subunit HisH</fullName>
        <ecNumber evidence="11">4.3.2.10</ecNumber>
    </recommendedName>
    <alternativeName>
        <fullName evidence="11">IGP synthase glutaminase subunit</fullName>
        <ecNumber evidence="11">3.5.1.2</ecNumber>
    </alternativeName>
    <alternativeName>
        <fullName evidence="11">IGP synthase subunit HisH</fullName>
    </alternativeName>
    <alternativeName>
        <fullName evidence="11">ImGP synthase subunit HisH</fullName>
        <shortName evidence="11">IGPS subunit HisH</shortName>
    </alternativeName>
</protein>
<gene>
    <name evidence="11" type="primary">hisH</name>
    <name evidence="14" type="ORF">FB554_1608</name>
</gene>
<evidence type="ECO:0000256" key="12">
    <source>
        <dbReference type="PIRSR" id="PIRSR000495-1"/>
    </source>
</evidence>
<dbReference type="CDD" id="cd01748">
    <property type="entry name" value="GATase1_IGP_Synthase"/>
    <property type="match status" value="1"/>
</dbReference>
<comment type="caution">
    <text evidence="14">The sequence shown here is derived from an EMBL/GenBank/DDBJ whole genome shotgun (WGS) entry which is preliminary data.</text>
</comment>
<evidence type="ECO:0000256" key="2">
    <source>
        <dbReference type="ARBA" id="ARBA00011152"/>
    </source>
</evidence>
<dbReference type="AlphaFoldDB" id="A0A542XCA0"/>
<keyword evidence="11" id="KW-0963">Cytoplasm</keyword>
<evidence type="ECO:0000259" key="13">
    <source>
        <dbReference type="Pfam" id="PF00117"/>
    </source>
</evidence>
<evidence type="ECO:0000313" key="15">
    <source>
        <dbReference type="Proteomes" id="UP000318336"/>
    </source>
</evidence>
<evidence type="ECO:0000256" key="8">
    <source>
        <dbReference type="ARBA" id="ARBA00025299"/>
    </source>
</evidence>
<dbReference type="PROSITE" id="PS51273">
    <property type="entry name" value="GATASE_TYPE_1"/>
    <property type="match status" value="1"/>
</dbReference>
<keyword evidence="14" id="KW-0808">Transferase</keyword>
<dbReference type="PANTHER" id="PTHR42701:SF1">
    <property type="entry name" value="IMIDAZOLE GLYCEROL PHOSPHATE SYNTHASE SUBUNIT HISH"/>
    <property type="match status" value="1"/>
</dbReference>
<accession>A0A542XCA0</accession>
<keyword evidence="3 11" id="KW-0028">Amino-acid biosynthesis</keyword>
<dbReference type="HAMAP" id="MF_00278">
    <property type="entry name" value="HisH"/>
    <property type="match status" value="1"/>
</dbReference>
<organism evidence="14 15">
    <name type="scientific">Barrientosiimonas humi</name>
    <dbReference type="NCBI Taxonomy" id="999931"/>
    <lineage>
        <taxon>Bacteria</taxon>
        <taxon>Bacillati</taxon>
        <taxon>Actinomycetota</taxon>
        <taxon>Actinomycetes</taxon>
        <taxon>Micrococcales</taxon>
        <taxon>Dermacoccaceae</taxon>
        <taxon>Barrientosiimonas</taxon>
    </lineage>
</organism>
<dbReference type="EC" id="3.5.1.2" evidence="11"/>
<evidence type="ECO:0000256" key="1">
    <source>
        <dbReference type="ARBA" id="ARBA00005091"/>
    </source>
</evidence>
<comment type="pathway">
    <text evidence="1 11">Amino-acid biosynthesis; L-histidine biosynthesis; L-histidine from 5-phospho-alpha-D-ribose 1-diphosphate: step 5/9.</text>
</comment>
<proteinExistence type="inferred from homology"/>
<dbReference type="GO" id="GO:0005737">
    <property type="term" value="C:cytoplasm"/>
    <property type="evidence" value="ECO:0007669"/>
    <property type="project" value="UniProtKB-SubCell"/>
</dbReference>
<dbReference type="InterPro" id="IPR010139">
    <property type="entry name" value="Imidazole-glycPsynth_HisH"/>
</dbReference>
<reference evidence="14 15" key="1">
    <citation type="submission" date="2019-06" db="EMBL/GenBank/DDBJ databases">
        <title>Sequencing the genomes of 1000 actinobacteria strains.</title>
        <authorList>
            <person name="Klenk H.-P."/>
        </authorList>
    </citation>
    <scope>NUCLEOTIDE SEQUENCE [LARGE SCALE GENOMIC DNA]</scope>
    <source>
        <strain evidence="14 15">DSM 24617</strain>
    </source>
</reference>
<dbReference type="GO" id="GO:0000105">
    <property type="term" value="P:L-histidine biosynthetic process"/>
    <property type="evidence" value="ECO:0007669"/>
    <property type="project" value="UniProtKB-UniRule"/>
</dbReference>
<evidence type="ECO:0000256" key="4">
    <source>
        <dbReference type="ARBA" id="ARBA00022801"/>
    </source>
</evidence>
<feature type="active site" description="Nucleophile" evidence="11 12">
    <location>
        <position position="82"/>
    </location>
</feature>
<sequence>MRRRVTVLDYGSGNVRSVVRMLERVGAEVSLTSQPDAVLRADGLYVPGVGNFHACVQGLRAVDGLRLVRERVAAGAPVLGVCVGMQVLFQGSVEPSSGPQEQGIGHWSGTVHRLQAPVVPHMGWSQVAPPEGSDLFAGLEQERFYFVHSYAADEAPTRAGRAPAATWAEHGGRFVAAVEDGPVSATQFHPEKSGDAGAQLLSSWLYRL</sequence>
<dbReference type="InterPro" id="IPR029062">
    <property type="entry name" value="Class_I_gatase-like"/>
</dbReference>
<comment type="catalytic activity">
    <reaction evidence="9 11">
        <text>5-[(5-phospho-1-deoxy-D-ribulos-1-ylimino)methylamino]-1-(5-phospho-beta-D-ribosyl)imidazole-4-carboxamide + L-glutamine = D-erythro-1-(imidazol-4-yl)glycerol 3-phosphate + 5-amino-1-(5-phospho-beta-D-ribosyl)imidazole-4-carboxamide + L-glutamate + H(+)</text>
        <dbReference type="Rhea" id="RHEA:24793"/>
        <dbReference type="ChEBI" id="CHEBI:15378"/>
        <dbReference type="ChEBI" id="CHEBI:29985"/>
        <dbReference type="ChEBI" id="CHEBI:58278"/>
        <dbReference type="ChEBI" id="CHEBI:58359"/>
        <dbReference type="ChEBI" id="CHEBI:58475"/>
        <dbReference type="ChEBI" id="CHEBI:58525"/>
        <dbReference type="EC" id="4.3.2.10"/>
    </reaction>
</comment>
<dbReference type="EMBL" id="VFOK01000001">
    <property type="protein sequence ID" value="TQL33462.1"/>
    <property type="molecule type" value="Genomic_DNA"/>
</dbReference>
<feature type="domain" description="Glutamine amidotransferase" evidence="13">
    <location>
        <begin position="7"/>
        <end position="201"/>
    </location>
</feature>
<dbReference type="PIRSF" id="PIRSF000495">
    <property type="entry name" value="Amidotransf_hisH"/>
    <property type="match status" value="1"/>
</dbReference>
<evidence type="ECO:0000256" key="11">
    <source>
        <dbReference type="HAMAP-Rule" id="MF_00278"/>
    </source>
</evidence>
<dbReference type="GO" id="GO:0000107">
    <property type="term" value="F:imidazoleglycerol-phosphate synthase activity"/>
    <property type="evidence" value="ECO:0007669"/>
    <property type="project" value="UniProtKB-UniRule"/>
</dbReference>
<comment type="function">
    <text evidence="8 11">IGPS catalyzes the conversion of PRFAR and glutamine to IGP, AICAR and glutamate. The HisH subunit catalyzes the hydrolysis of glutamine to glutamate and ammonia as part of the synthesis of IGP and AICAR. The resulting ammonia molecule is channeled to the active site of HisF.</text>
</comment>
<evidence type="ECO:0000256" key="7">
    <source>
        <dbReference type="ARBA" id="ARBA00023239"/>
    </source>
</evidence>
<evidence type="ECO:0000256" key="3">
    <source>
        <dbReference type="ARBA" id="ARBA00022605"/>
    </source>
</evidence>
<dbReference type="Proteomes" id="UP000318336">
    <property type="component" value="Unassembled WGS sequence"/>
</dbReference>
<feature type="active site" evidence="11 12">
    <location>
        <position position="189"/>
    </location>
</feature>
<dbReference type="RefSeq" id="WP_142005469.1">
    <property type="nucleotide sequence ID" value="NZ_CAJTBP010000001.1"/>
</dbReference>
<evidence type="ECO:0000256" key="6">
    <source>
        <dbReference type="ARBA" id="ARBA00023102"/>
    </source>
</evidence>
<dbReference type="GO" id="GO:0016829">
    <property type="term" value="F:lyase activity"/>
    <property type="evidence" value="ECO:0007669"/>
    <property type="project" value="UniProtKB-KW"/>
</dbReference>
<feature type="active site" evidence="11 12">
    <location>
        <position position="191"/>
    </location>
</feature>
<evidence type="ECO:0000256" key="9">
    <source>
        <dbReference type="ARBA" id="ARBA00047838"/>
    </source>
</evidence>
<dbReference type="OrthoDB" id="9807137at2"/>
<comment type="subunit">
    <text evidence="2 11">Heterodimer of HisH and HisF.</text>
</comment>
<comment type="subcellular location">
    <subcellularLocation>
        <location evidence="11">Cytoplasm</location>
    </subcellularLocation>
</comment>
<name>A0A542XCA0_9MICO</name>
<keyword evidence="6 11" id="KW-0368">Histidine biosynthesis</keyword>
<dbReference type="SUPFAM" id="SSF52317">
    <property type="entry name" value="Class I glutamine amidotransferase-like"/>
    <property type="match status" value="1"/>
</dbReference>
<keyword evidence="7 11" id="KW-0456">Lyase</keyword>
<dbReference type="UniPathway" id="UPA00031">
    <property type="reaction ID" value="UER00010"/>
</dbReference>
<dbReference type="PANTHER" id="PTHR42701">
    <property type="entry name" value="IMIDAZOLE GLYCEROL PHOSPHATE SYNTHASE SUBUNIT HISH"/>
    <property type="match status" value="1"/>
</dbReference>
<dbReference type="GO" id="GO:0004359">
    <property type="term" value="F:glutaminase activity"/>
    <property type="evidence" value="ECO:0007669"/>
    <property type="project" value="UniProtKB-EC"/>
</dbReference>
<dbReference type="Gene3D" id="3.40.50.880">
    <property type="match status" value="1"/>
</dbReference>